<keyword evidence="6" id="KW-1185">Reference proteome</keyword>
<accession>A0A177DW91</accession>
<comment type="similarity">
    <text evidence="2">Belongs to the serine/threonine dehydratase family.</text>
</comment>
<protein>
    <submittedName>
        <fullName evidence="5">Threonine dehydratase catabolic</fullName>
    </submittedName>
</protein>
<dbReference type="SUPFAM" id="SSF53686">
    <property type="entry name" value="Tryptophan synthase beta subunit-like PLP-dependent enzymes"/>
    <property type="match status" value="1"/>
</dbReference>
<keyword evidence="3" id="KW-0663">Pyridoxal phosphate</keyword>
<dbReference type="RefSeq" id="XP_018388490.1">
    <property type="nucleotide sequence ID" value="XM_018535537.1"/>
</dbReference>
<dbReference type="GO" id="GO:0008721">
    <property type="term" value="F:D-serine ammonia-lyase activity"/>
    <property type="evidence" value="ECO:0007669"/>
    <property type="project" value="TreeGrafter"/>
</dbReference>
<organism evidence="5 6">
    <name type="scientific">Alternaria alternata</name>
    <name type="common">Alternaria rot fungus</name>
    <name type="synonym">Torula alternata</name>
    <dbReference type="NCBI Taxonomy" id="5599"/>
    <lineage>
        <taxon>Eukaryota</taxon>
        <taxon>Fungi</taxon>
        <taxon>Dikarya</taxon>
        <taxon>Ascomycota</taxon>
        <taxon>Pezizomycotina</taxon>
        <taxon>Dothideomycetes</taxon>
        <taxon>Pleosporomycetidae</taxon>
        <taxon>Pleosporales</taxon>
        <taxon>Pleosporineae</taxon>
        <taxon>Pleosporaceae</taxon>
        <taxon>Alternaria</taxon>
        <taxon>Alternaria sect. Alternaria</taxon>
        <taxon>Alternaria alternata complex</taxon>
    </lineage>
</organism>
<dbReference type="VEuPathDB" id="FungiDB:CC77DRAFT_957588"/>
<dbReference type="Pfam" id="PF00291">
    <property type="entry name" value="PALP"/>
    <property type="match status" value="1"/>
</dbReference>
<dbReference type="AlphaFoldDB" id="A0A177DW91"/>
<dbReference type="STRING" id="5599.A0A177DW91"/>
<dbReference type="GeneID" id="29121131"/>
<dbReference type="GO" id="GO:0005524">
    <property type="term" value="F:ATP binding"/>
    <property type="evidence" value="ECO:0007669"/>
    <property type="project" value="TreeGrafter"/>
</dbReference>
<feature type="non-terminal residue" evidence="5">
    <location>
        <position position="379"/>
    </location>
</feature>
<evidence type="ECO:0000256" key="3">
    <source>
        <dbReference type="ARBA" id="ARBA00022898"/>
    </source>
</evidence>
<evidence type="ECO:0000313" key="6">
    <source>
        <dbReference type="Proteomes" id="UP000077248"/>
    </source>
</evidence>
<evidence type="ECO:0000259" key="4">
    <source>
        <dbReference type="Pfam" id="PF00291"/>
    </source>
</evidence>
<dbReference type="GO" id="GO:0018114">
    <property type="term" value="F:threonine racemase activity"/>
    <property type="evidence" value="ECO:0007669"/>
    <property type="project" value="TreeGrafter"/>
</dbReference>
<proteinExistence type="inferred from homology"/>
<dbReference type="GO" id="GO:0003941">
    <property type="term" value="F:L-serine ammonia-lyase activity"/>
    <property type="evidence" value="ECO:0007669"/>
    <property type="project" value="TreeGrafter"/>
</dbReference>
<evidence type="ECO:0000256" key="2">
    <source>
        <dbReference type="ARBA" id="ARBA00010869"/>
    </source>
</evidence>
<gene>
    <name evidence="5" type="ORF">CC77DRAFT_957588</name>
</gene>
<feature type="domain" description="Tryptophan synthase beta chain-like PALP" evidence="4">
    <location>
        <begin position="63"/>
        <end position="312"/>
    </location>
</feature>
<reference evidence="5 6" key="1">
    <citation type="submission" date="2016-05" db="EMBL/GenBank/DDBJ databases">
        <title>Comparative analysis of secretome profiles of manganese(II)-oxidizing ascomycete fungi.</title>
        <authorList>
            <consortium name="DOE Joint Genome Institute"/>
            <person name="Zeiner C.A."/>
            <person name="Purvine S.O."/>
            <person name="Zink E.M."/>
            <person name="Wu S."/>
            <person name="Pasa-Tolic L."/>
            <person name="Chaput D.L."/>
            <person name="Haridas S."/>
            <person name="Grigoriev I.V."/>
            <person name="Santelli C.M."/>
            <person name="Hansel C.M."/>
        </authorList>
    </citation>
    <scope>NUCLEOTIDE SEQUENCE [LARGE SCALE GENOMIC DNA]</scope>
    <source>
        <strain evidence="5 6">SRC1lrK2f</strain>
    </source>
</reference>
<dbReference type="Gene3D" id="3.40.50.1100">
    <property type="match status" value="2"/>
</dbReference>
<evidence type="ECO:0000256" key="1">
    <source>
        <dbReference type="ARBA" id="ARBA00001933"/>
    </source>
</evidence>
<sequence length="379" mass="40713">MSSPAPPASLTRASVEAAHALIKPHIHDTPVLTNTTLTNLANTRQAPEALQRTQWEGQEPAHPRVKLFFKCENLQRIGAFKVRGAFHAVTRLIEKEGLEQALALAAKTFSIPAHIVMPSISTPSKIAGTRAQNANIHFSGSTSTEREAVVADVIKDTGATLIPPYDHPHIILGQGTMALEIQDQVDELLASGEKLDAVIAPCGGGGMLSGIAVALHGTGVRVFGAEPSFQGGDDARRGVEAGERVTSVKTLTIADGLRTPLGHHTWNIISNKDYVQALYAVTEQNIKDAMKLVLERMKCFVEPSAVVGLATILYNEDFRNMVQREAGDKTWNIGVVFSGGNTTIEAITKIFAEVPEDRAERQEGVLGRDGRRVAENVAG</sequence>
<comment type="cofactor">
    <cofactor evidence="1">
        <name>pyridoxal 5'-phosphate</name>
        <dbReference type="ChEBI" id="CHEBI:597326"/>
    </cofactor>
</comment>
<dbReference type="OMA" id="LIHPFDH"/>
<dbReference type="CDD" id="cd01562">
    <property type="entry name" value="Thr-dehyd"/>
    <property type="match status" value="1"/>
</dbReference>
<dbReference type="PANTHER" id="PTHR43050">
    <property type="entry name" value="SERINE / THREONINE RACEMASE FAMILY MEMBER"/>
    <property type="match status" value="1"/>
</dbReference>
<dbReference type="Proteomes" id="UP000077248">
    <property type="component" value="Unassembled WGS sequence"/>
</dbReference>
<name>A0A177DW91_ALTAL</name>
<dbReference type="GO" id="GO:0030170">
    <property type="term" value="F:pyridoxal phosphate binding"/>
    <property type="evidence" value="ECO:0007669"/>
    <property type="project" value="TreeGrafter"/>
</dbReference>
<dbReference type="KEGG" id="aalt:CC77DRAFT_957588"/>
<dbReference type="InterPro" id="IPR001926">
    <property type="entry name" value="TrpB-like_PALP"/>
</dbReference>
<evidence type="ECO:0000313" key="5">
    <source>
        <dbReference type="EMBL" id="OAG23069.1"/>
    </source>
</evidence>
<dbReference type="GO" id="GO:0030378">
    <property type="term" value="F:serine racemase activity"/>
    <property type="evidence" value="ECO:0007669"/>
    <property type="project" value="TreeGrafter"/>
</dbReference>
<dbReference type="EMBL" id="KV441473">
    <property type="protein sequence ID" value="OAG23069.1"/>
    <property type="molecule type" value="Genomic_DNA"/>
</dbReference>
<dbReference type="InterPro" id="IPR036052">
    <property type="entry name" value="TrpB-like_PALP_sf"/>
</dbReference>
<dbReference type="PANTHER" id="PTHR43050:SF1">
    <property type="entry name" value="SERINE RACEMASE"/>
    <property type="match status" value="1"/>
</dbReference>
<dbReference type="GO" id="GO:0000287">
    <property type="term" value="F:magnesium ion binding"/>
    <property type="evidence" value="ECO:0007669"/>
    <property type="project" value="TreeGrafter"/>
</dbReference>